<accession>A0A6L5YBJ1</accession>
<name>A0A6L5YBJ1_9BACT</name>
<evidence type="ECO:0000313" key="4">
    <source>
        <dbReference type="Proteomes" id="UP000473699"/>
    </source>
</evidence>
<reference evidence="3 4" key="1">
    <citation type="submission" date="2019-08" db="EMBL/GenBank/DDBJ databases">
        <title>In-depth cultivation of the pig gut microbiome towards novel bacterial diversity and tailored functional studies.</title>
        <authorList>
            <person name="Wylensek D."/>
            <person name="Hitch T.C.A."/>
            <person name="Clavel T."/>
        </authorList>
    </citation>
    <scope>NUCLEOTIDE SEQUENCE [LARGE SCALE GENOMIC DNA]</scope>
    <source>
        <strain evidence="3 4">SM-530-WT-4B</strain>
    </source>
</reference>
<dbReference type="RefSeq" id="WP_078015595.1">
    <property type="nucleotide sequence ID" value="NZ_JAXDZJ010000005.1"/>
</dbReference>
<dbReference type="EMBL" id="VUNH01000004">
    <property type="protein sequence ID" value="MST55418.1"/>
    <property type="molecule type" value="Genomic_DNA"/>
</dbReference>
<dbReference type="InterPro" id="IPR046272">
    <property type="entry name" value="DUF6305"/>
</dbReference>
<sequence length="185" mass="20034">MKKFTLAALLCASFLAFGAAAFADQPALPTVQQPVLLTPFGQSQDANAVKLMTKKYQVDYEMAVFAKDVDWTKYKTLFVVLGGSGKGLGAAGLDIPSELARCTELIAEAKKNNAYVVALHIGGPDRRGPNSAPFLTFAGDANFMIVREDGNADGYFTNLSTEKNVPMYTIQKTGDLRKIMPEMLK</sequence>
<keyword evidence="1" id="KW-0732">Signal</keyword>
<protein>
    <recommendedName>
        <fullName evidence="2">DUF6305 domain-containing protein</fullName>
    </recommendedName>
</protein>
<feature type="domain" description="DUF6305" evidence="2">
    <location>
        <begin position="32"/>
        <end position="182"/>
    </location>
</feature>
<proteinExistence type="predicted"/>
<dbReference type="Proteomes" id="UP000473699">
    <property type="component" value="Unassembled WGS sequence"/>
</dbReference>
<feature type="chain" id="PRO_5026657942" description="DUF6305 domain-containing protein" evidence="1">
    <location>
        <begin position="24"/>
        <end position="185"/>
    </location>
</feature>
<keyword evidence="4" id="KW-1185">Reference proteome</keyword>
<dbReference type="AlphaFoldDB" id="A0A6L5YBJ1"/>
<evidence type="ECO:0000313" key="3">
    <source>
        <dbReference type="EMBL" id="MST55418.1"/>
    </source>
</evidence>
<feature type="signal peptide" evidence="1">
    <location>
        <begin position="1"/>
        <end position="23"/>
    </location>
</feature>
<gene>
    <name evidence="3" type="ORF">FYJ74_05140</name>
</gene>
<evidence type="ECO:0000259" key="2">
    <source>
        <dbReference type="Pfam" id="PF19823"/>
    </source>
</evidence>
<comment type="caution">
    <text evidence="3">The sequence shown here is derived from an EMBL/GenBank/DDBJ whole genome shotgun (WGS) entry which is preliminary data.</text>
</comment>
<dbReference type="Pfam" id="PF19823">
    <property type="entry name" value="DUF6305"/>
    <property type="match status" value="1"/>
</dbReference>
<organism evidence="3 4">
    <name type="scientific">Pyramidobacter porci</name>
    <dbReference type="NCBI Taxonomy" id="2605789"/>
    <lineage>
        <taxon>Bacteria</taxon>
        <taxon>Thermotogati</taxon>
        <taxon>Synergistota</taxon>
        <taxon>Synergistia</taxon>
        <taxon>Synergistales</taxon>
        <taxon>Dethiosulfovibrionaceae</taxon>
        <taxon>Pyramidobacter</taxon>
    </lineage>
</organism>
<evidence type="ECO:0000256" key="1">
    <source>
        <dbReference type="SAM" id="SignalP"/>
    </source>
</evidence>